<accession>A0AAW8ERC3</accession>
<sequence>PDGHPKLLHLWPVKLLQAGRSDYDDSGVMAMRAAASFRR</sequence>
<reference evidence="1" key="1">
    <citation type="submission" date="2023-07" db="EMBL/GenBank/DDBJ databases">
        <title>Sorghum-associated microbial communities from plants grown in Nebraska, USA.</title>
        <authorList>
            <person name="Schachtman D."/>
        </authorList>
    </citation>
    <scope>NUCLEOTIDE SEQUENCE</scope>
    <source>
        <strain evidence="1">DS3315</strain>
    </source>
</reference>
<evidence type="ECO:0000313" key="2">
    <source>
        <dbReference type="Proteomes" id="UP001224845"/>
    </source>
</evidence>
<comment type="caution">
    <text evidence="1">The sequence shown here is derived from an EMBL/GenBank/DDBJ whole genome shotgun (WGS) entry which is preliminary data.</text>
</comment>
<evidence type="ECO:0000313" key="1">
    <source>
        <dbReference type="EMBL" id="MDP9975373.1"/>
    </source>
</evidence>
<dbReference type="EMBL" id="JAUSRV010000038">
    <property type="protein sequence ID" value="MDP9975373.1"/>
    <property type="molecule type" value="Genomic_DNA"/>
</dbReference>
<organism evidence="1 2">
    <name type="scientific">Variovorax paradoxus</name>
    <dbReference type="NCBI Taxonomy" id="34073"/>
    <lineage>
        <taxon>Bacteria</taxon>
        <taxon>Pseudomonadati</taxon>
        <taxon>Pseudomonadota</taxon>
        <taxon>Betaproteobacteria</taxon>
        <taxon>Burkholderiales</taxon>
        <taxon>Comamonadaceae</taxon>
        <taxon>Variovorax</taxon>
    </lineage>
</organism>
<feature type="non-terminal residue" evidence="1">
    <location>
        <position position="1"/>
    </location>
</feature>
<gene>
    <name evidence="1" type="ORF">J2W39_006663</name>
</gene>
<proteinExistence type="predicted"/>
<dbReference type="Proteomes" id="UP001224845">
    <property type="component" value="Unassembled WGS sequence"/>
</dbReference>
<dbReference type="AlphaFoldDB" id="A0AAW8ERC3"/>
<protein>
    <submittedName>
        <fullName evidence="1">Uncharacterized protein</fullName>
    </submittedName>
</protein>
<name>A0AAW8ERC3_VARPD</name>